<dbReference type="Proteomes" id="UP001431181">
    <property type="component" value="Unassembled WGS sequence"/>
</dbReference>
<dbReference type="EMBL" id="JAPEUL010000004">
    <property type="protein sequence ID" value="MCW4627811.1"/>
    <property type="molecule type" value="Genomic_DNA"/>
</dbReference>
<protein>
    <submittedName>
        <fullName evidence="2">Uncharacterized protein</fullName>
    </submittedName>
</protein>
<gene>
    <name evidence="2" type="ORF">ONZ52_01740</name>
</gene>
<sequence length="165" mass="18773">MKSHGTGTDGYDSHPNYDHDNNRWDHDKDHSKENKKWDKEHKVEVTKGDKNQTVIKDNSGNTLYDAGERARKIEQQKEWDQWALENPIPPESGLGTVSILGLFPARAVSSGLFSGGANRGWKLGDDIYNLTTKGNQPSWTTVRTRFWKKTSLRCQAQRTNMGQKT</sequence>
<dbReference type="RefSeq" id="WP_265216912.1">
    <property type="nucleotide sequence ID" value="NZ_JAPEUL010000004.1"/>
</dbReference>
<feature type="region of interest" description="Disordered" evidence="1">
    <location>
        <begin position="1"/>
        <end position="62"/>
    </location>
</feature>
<feature type="compositionally biased region" description="Basic and acidic residues" evidence="1">
    <location>
        <begin position="11"/>
        <end position="50"/>
    </location>
</feature>
<feature type="compositionally biased region" description="Polar residues" evidence="1">
    <location>
        <begin position="51"/>
        <end position="62"/>
    </location>
</feature>
<evidence type="ECO:0000256" key="1">
    <source>
        <dbReference type="SAM" id="MobiDB-lite"/>
    </source>
</evidence>
<proteinExistence type="predicted"/>
<name>A0ABT3KCB6_9GAMM</name>
<evidence type="ECO:0000313" key="3">
    <source>
        <dbReference type="Proteomes" id="UP001431181"/>
    </source>
</evidence>
<keyword evidence="3" id="KW-1185">Reference proteome</keyword>
<accession>A0ABT3KCB6</accession>
<reference evidence="2" key="1">
    <citation type="submission" date="2022-11" db="EMBL/GenBank/DDBJ databases">
        <title>Marinomonas sp. nov., isolated from marine algae.</title>
        <authorList>
            <person name="Choi D.G."/>
            <person name="Kim J.M."/>
            <person name="Lee J.K."/>
            <person name="Baek J.H."/>
            <person name="Jeon C.O."/>
        </authorList>
    </citation>
    <scope>NUCLEOTIDE SEQUENCE</scope>
    <source>
        <strain evidence="2">KJ51-3</strain>
    </source>
</reference>
<evidence type="ECO:0000313" key="2">
    <source>
        <dbReference type="EMBL" id="MCW4627811.1"/>
    </source>
</evidence>
<organism evidence="2 3">
    <name type="scientific">Marinomonas rhodophyticola</name>
    <dbReference type="NCBI Taxonomy" id="2992803"/>
    <lineage>
        <taxon>Bacteria</taxon>
        <taxon>Pseudomonadati</taxon>
        <taxon>Pseudomonadota</taxon>
        <taxon>Gammaproteobacteria</taxon>
        <taxon>Oceanospirillales</taxon>
        <taxon>Oceanospirillaceae</taxon>
        <taxon>Marinomonas</taxon>
    </lineage>
</organism>
<comment type="caution">
    <text evidence="2">The sequence shown here is derived from an EMBL/GenBank/DDBJ whole genome shotgun (WGS) entry which is preliminary data.</text>
</comment>